<dbReference type="InterPro" id="IPR036188">
    <property type="entry name" value="FAD/NAD-bd_sf"/>
</dbReference>
<dbReference type="Pfam" id="PF01266">
    <property type="entry name" value="DAO"/>
    <property type="match status" value="1"/>
</dbReference>
<proteinExistence type="predicted"/>
<dbReference type="EMBL" id="JAGUCO010000001">
    <property type="protein sequence ID" value="MBS2097061.1"/>
    <property type="molecule type" value="Genomic_DNA"/>
</dbReference>
<evidence type="ECO:0000313" key="3">
    <source>
        <dbReference type="Proteomes" id="UP000708576"/>
    </source>
</evidence>
<gene>
    <name evidence="2" type="ORF">KEM10_02150</name>
</gene>
<dbReference type="Gene3D" id="3.30.9.10">
    <property type="entry name" value="D-Amino Acid Oxidase, subunit A, domain 2"/>
    <property type="match status" value="1"/>
</dbReference>
<evidence type="ECO:0000313" key="2">
    <source>
        <dbReference type="EMBL" id="MBS2097061.1"/>
    </source>
</evidence>
<reference evidence="2 3" key="1">
    <citation type="journal article" date="2015" name="Int. J. Syst. Evol. Microbiol.">
        <title>Carboxylicivirga linearis sp. nov., isolated from a sea cucumber culture pond.</title>
        <authorList>
            <person name="Wang F.Q."/>
            <person name="Zhou Y.X."/>
            <person name="Lin X.Z."/>
            <person name="Chen G.J."/>
            <person name="Du Z.J."/>
        </authorList>
    </citation>
    <scope>NUCLEOTIDE SEQUENCE [LARGE SCALE GENOMIC DNA]</scope>
    <source>
        <strain evidence="2 3">FB218</strain>
    </source>
</reference>
<keyword evidence="3" id="KW-1185">Reference proteome</keyword>
<dbReference type="RefSeq" id="WP_212212874.1">
    <property type="nucleotide sequence ID" value="NZ_JAGUCO010000001.1"/>
</dbReference>
<protein>
    <submittedName>
        <fullName evidence="2">FAD-binding oxidoreductase</fullName>
    </submittedName>
</protein>
<organism evidence="2 3">
    <name type="scientific">Carboxylicivirga linearis</name>
    <dbReference type="NCBI Taxonomy" id="1628157"/>
    <lineage>
        <taxon>Bacteria</taxon>
        <taxon>Pseudomonadati</taxon>
        <taxon>Bacteroidota</taxon>
        <taxon>Bacteroidia</taxon>
        <taxon>Marinilabiliales</taxon>
        <taxon>Marinilabiliaceae</taxon>
        <taxon>Carboxylicivirga</taxon>
    </lineage>
</organism>
<feature type="domain" description="FAD dependent oxidoreductase" evidence="1">
    <location>
        <begin position="6"/>
        <end position="328"/>
    </location>
</feature>
<name>A0ABS5JRN2_9BACT</name>
<evidence type="ECO:0000259" key="1">
    <source>
        <dbReference type="Pfam" id="PF01266"/>
    </source>
</evidence>
<accession>A0ABS5JRN2</accession>
<dbReference type="Proteomes" id="UP000708576">
    <property type="component" value="Unassembled WGS sequence"/>
</dbReference>
<dbReference type="Gene3D" id="3.50.50.60">
    <property type="entry name" value="FAD/NAD(P)-binding domain"/>
    <property type="match status" value="2"/>
</dbReference>
<dbReference type="SUPFAM" id="SSF51905">
    <property type="entry name" value="FAD/NAD(P)-binding domain"/>
    <property type="match status" value="1"/>
</dbReference>
<comment type="caution">
    <text evidence="2">The sequence shown here is derived from an EMBL/GenBank/DDBJ whole genome shotgun (WGS) entry which is preliminary data.</text>
</comment>
<dbReference type="InterPro" id="IPR006076">
    <property type="entry name" value="FAD-dep_OxRdtase"/>
</dbReference>
<sequence length="354" mass="40724">MSLKTDILIVGQGLAGTLLSYQLYKNKIHHLVIDKPSSNSASKVAAGLINPIGIKRMVKSWNVDLFLPYAHSLYQEMEQFLEASFFHPKLMDKIYGEKDKQFWQHRLGKGLLHDYIDPDPKNDLLSKNILAPYGYGQIKKGARLDMLTFLKAYRSFLNKSKLLIEDDFNDKDLQIFDKSVHWKNIEASKVIFCRGEKDSLSPIFTLLNFRNTKGELLDIELPNLKLKNILLKGIFILPVEKDLYKMGATFEHEWNNLNPTPNKKQELLDKWASISTLQPKIIQHLTGIRPTMHDRRPVLGFLPENPSIGIFNGLGSRGSLLAPYLSHQFALLLKEKTDQIFKEVKVERYFKQSN</sequence>